<dbReference type="GO" id="GO:0044772">
    <property type="term" value="P:mitotic cell cycle phase transition"/>
    <property type="evidence" value="ECO:0007669"/>
    <property type="project" value="InterPro"/>
</dbReference>
<feature type="region of interest" description="Disordered" evidence="6">
    <location>
        <begin position="1"/>
        <end position="144"/>
    </location>
</feature>
<dbReference type="InterPro" id="IPR036915">
    <property type="entry name" value="Cyclin-like_sf"/>
</dbReference>
<dbReference type="InterPro" id="IPR004367">
    <property type="entry name" value="Cyclin_C-dom"/>
</dbReference>
<evidence type="ECO:0000256" key="2">
    <source>
        <dbReference type="ARBA" id="ARBA00022618"/>
    </source>
</evidence>
<comment type="caution">
    <text evidence="9">The sequence shown here is derived from an EMBL/GenBank/DDBJ whole genome shotgun (WGS) entry which is preliminary data.</text>
</comment>
<dbReference type="SUPFAM" id="SSF47954">
    <property type="entry name" value="Cyclin-like"/>
    <property type="match status" value="2"/>
</dbReference>
<dbReference type="PANTHER" id="PTHR10177">
    <property type="entry name" value="CYCLINS"/>
    <property type="match status" value="1"/>
</dbReference>
<dbReference type="PIRSF" id="PIRSF001771">
    <property type="entry name" value="Cyclin_A_B_D_E"/>
    <property type="match status" value="1"/>
</dbReference>
<evidence type="ECO:0000259" key="8">
    <source>
        <dbReference type="SMART" id="SM01332"/>
    </source>
</evidence>
<dbReference type="InterPro" id="IPR006671">
    <property type="entry name" value="Cyclin_N"/>
</dbReference>
<keyword evidence="3 5" id="KW-0195">Cyclin</keyword>
<feature type="domain" description="Cyclin-like" evidence="7">
    <location>
        <begin position="226"/>
        <end position="310"/>
    </location>
</feature>
<evidence type="ECO:0000259" key="7">
    <source>
        <dbReference type="SMART" id="SM00385"/>
    </source>
</evidence>
<dbReference type="SMART" id="SM00385">
    <property type="entry name" value="CYCLIN"/>
    <property type="match status" value="2"/>
</dbReference>
<dbReference type="CDD" id="cd20567">
    <property type="entry name" value="CYCLIN_AtCycB-like_rpt1"/>
    <property type="match status" value="1"/>
</dbReference>
<dbReference type="FunFam" id="1.10.472.10:FF:000001">
    <property type="entry name" value="G2/mitotic-specific cyclin"/>
    <property type="match status" value="1"/>
</dbReference>
<dbReference type="AlphaFoldDB" id="A0AAE0EPV9"/>
<accession>A0AAE0EPV9</accession>
<dbReference type="EMBL" id="LGRX02034968">
    <property type="protein sequence ID" value="KAK3236573.1"/>
    <property type="molecule type" value="Genomic_DNA"/>
</dbReference>
<reference evidence="9 10" key="1">
    <citation type="journal article" date="2015" name="Genome Biol. Evol.">
        <title>Comparative Genomics of a Bacterivorous Green Alga Reveals Evolutionary Causalities and Consequences of Phago-Mixotrophic Mode of Nutrition.</title>
        <authorList>
            <person name="Burns J.A."/>
            <person name="Paasch A."/>
            <person name="Narechania A."/>
            <person name="Kim E."/>
        </authorList>
    </citation>
    <scope>NUCLEOTIDE SEQUENCE [LARGE SCALE GENOMIC DNA]</scope>
    <source>
        <strain evidence="9 10">PLY_AMNH</strain>
    </source>
</reference>
<dbReference type="Gene3D" id="1.10.472.10">
    <property type="entry name" value="Cyclin-like"/>
    <property type="match status" value="2"/>
</dbReference>
<dbReference type="InterPro" id="IPR013763">
    <property type="entry name" value="Cyclin-like_dom"/>
</dbReference>
<evidence type="ECO:0000256" key="1">
    <source>
        <dbReference type="ARBA" id="ARBA00006955"/>
    </source>
</evidence>
<gene>
    <name evidence="9" type="ORF">CYMTET_53294</name>
</gene>
<evidence type="ECO:0000313" key="10">
    <source>
        <dbReference type="Proteomes" id="UP001190700"/>
    </source>
</evidence>
<name>A0AAE0EPV9_9CHLO</name>
<sequence length="447" mass="49313">MSMSTRHAPTDENSRLAAKGDVSSRYNLRDTSAGGAARQSFGDTSNQGTRRALGDIGNLVPNLKRSDAKDAAPTEKEGAASRGNSAASQRSGEVSQLLNNLREKAKRTTVPPSWGATRSRTTTFKPREAAAPPPGSARNSNLDGHKSITSLLLSRSEAASGRKSYSSEPSVPDIDSADHNNPLACTAYVNDIYNYYRRVEPDTQVSASYMGNQKDINEKMRSILIDWLVEVHLKFKLMPETLFLTTNLIDRFLQKEQVTRKNLQLVGMTSMLLAAKYEEIWAPEVKDFVYISDKAYNRTQILDMEKLMLRRLKFNLTVPTAYHFLARFLKAAGADKQCELLAMYLTELSALDYSMLKFSASLLSAAAVYTALRVLCRPHYPPAFAAHSGFSEAQLKPCAVQLVSLHRRAPTSSLQAVQKKYSGSRFMEVAKLPPALGLLESAQESSS</sequence>
<feature type="domain" description="Cyclin C-terminal" evidence="8">
    <location>
        <begin position="319"/>
        <end position="435"/>
    </location>
</feature>
<dbReference type="GO" id="GO:0016538">
    <property type="term" value="F:cyclin-dependent protein serine/threonine kinase regulator activity"/>
    <property type="evidence" value="ECO:0007669"/>
    <property type="project" value="InterPro"/>
</dbReference>
<evidence type="ECO:0000256" key="4">
    <source>
        <dbReference type="ARBA" id="ARBA00023306"/>
    </source>
</evidence>
<organism evidence="9 10">
    <name type="scientific">Cymbomonas tetramitiformis</name>
    <dbReference type="NCBI Taxonomy" id="36881"/>
    <lineage>
        <taxon>Eukaryota</taxon>
        <taxon>Viridiplantae</taxon>
        <taxon>Chlorophyta</taxon>
        <taxon>Pyramimonadophyceae</taxon>
        <taxon>Pyramimonadales</taxon>
        <taxon>Pyramimonadaceae</taxon>
        <taxon>Cymbomonas</taxon>
    </lineage>
</organism>
<dbReference type="InterPro" id="IPR046965">
    <property type="entry name" value="Cyclin_A/B-like"/>
</dbReference>
<feature type="compositionally biased region" description="Polar residues" evidence="6">
    <location>
        <begin position="82"/>
        <end position="99"/>
    </location>
</feature>
<dbReference type="InterPro" id="IPR039361">
    <property type="entry name" value="Cyclin"/>
</dbReference>
<feature type="domain" description="Cyclin-like" evidence="7">
    <location>
        <begin position="323"/>
        <end position="404"/>
    </location>
</feature>
<evidence type="ECO:0000313" key="9">
    <source>
        <dbReference type="EMBL" id="KAK3236573.1"/>
    </source>
</evidence>
<keyword evidence="4" id="KW-0131">Cell cycle</keyword>
<dbReference type="GO" id="GO:0051301">
    <property type="term" value="P:cell division"/>
    <property type="evidence" value="ECO:0007669"/>
    <property type="project" value="UniProtKB-KW"/>
</dbReference>
<comment type="similarity">
    <text evidence="1">Belongs to the cyclin family. Cyclin AB subfamily.</text>
</comment>
<dbReference type="Proteomes" id="UP001190700">
    <property type="component" value="Unassembled WGS sequence"/>
</dbReference>
<dbReference type="Pfam" id="PF02984">
    <property type="entry name" value="Cyclin_C"/>
    <property type="match status" value="1"/>
</dbReference>
<feature type="compositionally biased region" description="Basic and acidic residues" evidence="6">
    <location>
        <begin position="64"/>
        <end position="79"/>
    </location>
</feature>
<proteinExistence type="inferred from homology"/>
<keyword evidence="2" id="KW-0132">Cell division</keyword>
<dbReference type="SMART" id="SM01332">
    <property type="entry name" value="Cyclin_C"/>
    <property type="match status" value="1"/>
</dbReference>
<dbReference type="Pfam" id="PF00134">
    <property type="entry name" value="Cyclin_N"/>
    <property type="match status" value="1"/>
</dbReference>
<keyword evidence="10" id="KW-1185">Reference proteome</keyword>
<evidence type="ECO:0000256" key="3">
    <source>
        <dbReference type="ARBA" id="ARBA00023127"/>
    </source>
</evidence>
<evidence type="ECO:0000256" key="6">
    <source>
        <dbReference type="SAM" id="MobiDB-lite"/>
    </source>
</evidence>
<protein>
    <submittedName>
        <fullName evidence="9">Uncharacterized protein</fullName>
    </submittedName>
</protein>
<evidence type="ECO:0000256" key="5">
    <source>
        <dbReference type="RuleBase" id="RU000383"/>
    </source>
</evidence>